<comment type="subunit">
    <text evidence="3 7">Homodecamer; pentamer of dimers.</text>
</comment>
<keyword evidence="12" id="KW-1185">Reference proteome</keyword>
<dbReference type="Gene3D" id="3.20.20.60">
    <property type="entry name" value="Phosphoenolpyruvate-binding domains"/>
    <property type="match status" value="1"/>
</dbReference>
<dbReference type="HAMAP" id="MF_00156">
    <property type="entry name" value="PanB"/>
    <property type="match status" value="1"/>
</dbReference>
<dbReference type="SUPFAM" id="SSF51621">
    <property type="entry name" value="Phosphoenolpyruvate/pyruvate domain"/>
    <property type="match status" value="1"/>
</dbReference>
<protein>
    <recommendedName>
        <fullName evidence="7">3-methyl-2-oxobutanoate hydroxymethyltransferase</fullName>
        <ecNumber evidence="7">2.1.2.11</ecNumber>
    </recommendedName>
    <alternativeName>
        <fullName evidence="7">Ketopantoate hydroxymethyltransferase</fullName>
        <shortName evidence="7">KPHMT</shortName>
    </alternativeName>
</protein>
<evidence type="ECO:0000256" key="6">
    <source>
        <dbReference type="ARBA" id="ARBA00056497"/>
    </source>
</evidence>
<evidence type="ECO:0000256" key="8">
    <source>
        <dbReference type="PIRSR" id="PIRSR000388-1"/>
    </source>
</evidence>
<dbReference type="InterPro" id="IPR040442">
    <property type="entry name" value="Pyrv_kinase-like_dom_sf"/>
</dbReference>
<evidence type="ECO:0000256" key="4">
    <source>
        <dbReference type="ARBA" id="ARBA00022655"/>
    </source>
</evidence>
<dbReference type="EC" id="2.1.2.11" evidence="7"/>
<keyword evidence="5 7" id="KW-0808">Transferase</keyword>
<feature type="active site" description="Proton acceptor" evidence="7 8">
    <location>
        <position position="187"/>
    </location>
</feature>
<dbReference type="PANTHER" id="PTHR20881">
    <property type="entry name" value="3-METHYL-2-OXOBUTANOATE HYDROXYMETHYLTRANSFERASE"/>
    <property type="match status" value="1"/>
</dbReference>
<comment type="function">
    <text evidence="6 7">Catalyzes the reversible reaction in which hydroxymethyl group from 5,10-methylenetetrahydrofolate is transferred onto alpha-ketoisovalerate to form ketopantoate.</text>
</comment>
<dbReference type="GO" id="GO:0003864">
    <property type="term" value="F:3-methyl-2-oxobutanoate hydroxymethyltransferase activity"/>
    <property type="evidence" value="ECO:0007669"/>
    <property type="project" value="UniProtKB-UniRule"/>
</dbReference>
<feature type="binding site" evidence="7 10">
    <location>
        <position position="88"/>
    </location>
    <ligand>
        <name>Mg(2+)</name>
        <dbReference type="ChEBI" id="CHEBI:18420"/>
    </ligand>
</feature>
<keyword evidence="4 7" id="KW-0566">Pantothenate biosynthesis</keyword>
<dbReference type="InterPro" id="IPR003700">
    <property type="entry name" value="Pantoate_hydroxy_MeTrfase"/>
</dbReference>
<dbReference type="CDD" id="cd06557">
    <property type="entry name" value="KPHMT-like"/>
    <property type="match status" value="1"/>
</dbReference>
<comment type="similarity">
    <text evidence="2 7">Belongs to the PanB family.</text>
</comment>
<comment type="catalytic activity">
    <reaction evidence="7">
        <text>(6R)-5,10-methylene-5,6,7,8-tetrahydrofolate + 3-methyl-2-oxobutanoate + H2O = 2-dehydropantoate + (6S)-5,6,7,8-tetrahydrofolate</text>
        <dbReference type="Rhea" id="RHEA:11824"/>
        <dbReference type="ChEBI" id="CHEBI:11561"/>
        <dbReference type="ChEBI" id="CHEBI:11851"/>
        <dbReference type="ChEBI" id="CHEBI:15377"/>
        <dbReference type="ChEBI" id="CHEBI:15636"/>
        <dbReference type="ChEBI" id="CHEBI:57453"/>
        <dbReference type="EC" id="2.1.2.11"/>
    </reaction>
</comment>
<comment type="pathway">
    <text evidence="1 7">Cofactor biosynthesis; (R)-pantothenate biosynthesis; (R)-pantoate from 3-methyl-2-oxobutanoate: step 1/2.</text>
</comment>
<comment type="subcellular location">
    <subcellularLocation>
        <location evidence="7">Cytoplasm</location>
    </subcellularLocation>
</comment>
<evidence type="ECO:0000313" key="11">
    <source>
        <dbReference type="EMBL" id="KWV56862.1"/>
    </source>
</evidence>
<dbReference type="NCBIfam" id="NF001452">
    <property type="entry name" value="PRK00311.1"/>
    <property type="match status" value="1"/>
</dbReference>
<keyword evidence="7 10" id="KW-0479">Metal-binding</keyword>
<dbReference type="FunFam" id="3.20.20.60:FF:000003">
    <property type="entry name" value="3-methyl-2-oxobutanoate hydroxymethyltransferase"/>
    <property type="match status" value="1"/>
</dbReference>
<dbReference type="RefSeq" id="WP_025660600.1">
    <property type="nucleotide sequence ID" value="NZ_LNCD01000033.1"/>
</dbReference>
<dbReference type="PANTHER" id="PTHR20881:SF0">
    <property type="entry name" value="3-METHYL-2-OXOBUTANOATE HYDROXYMETHYLTRANSFERASE"/>
    <property type="match status" value="1"/>
</dbReference>
<accession>A0A109JXE0</accession>
<name>A0A109JXE0_9HYPH</name>
<comment type="caution">
    <text evidence="11">The sequence shown here is derived from an EMBL/GenBank/DDBJ whole genome shotgun (WGS) entry which is preliminary data.</text>
</comment>
<dbReference type="OrthoDB" id="9781789at2"/>
<gene>
    <name evidence="7" type="primary">panB</name>
    <name evidence="11" type="ORF">AS026_32120</name>
</gene>
<feature type="binding site" evidence="7 9">
    <location>
        <position position="118"/>
    </location>
    <ligand>
        <name>3-methyl-2-oxobutanoate</name>
        <dbReference type="ChEBI" id="CHEBI:11851"/>
    </ligand>
</feature>
<dbReference type="GO" id="GO:0015940">
    <property type="term" value="P:pantothenate biosynthetic process"/>
    <property type="evidence" value="ECO:0007669"/>
    <property type="project" value="UniProtKB-UniRule"/>
</dbReference>
<feature type="binding site" evidence="7 9">
    <location>
        <begin position="49"/>
        <end position="50"/>
    </location>
    <ligand>
        <name>3-methyl-2-oxobutanoate</name>
        <dbReference type="ChEBI" id="CHEBI:11851"/>
    </ligand>
</feature>
<evidence type="ECO:0000256" key="2">
    <source>
        <dbReference type="ARBA" id="ARBA00008676"/>
    </source>
</evidence>
<feature type="binding site" evidence="7 9">
    <location>
        <position position="88"/>
    </location>
    <ligand>
        <name>3-methyl-2-oxobutanoate</name>
        <dbReference type="ChEBI" id="CHEBI:11851"/>
    </ligand>
</feature>
<dbReference type="InterPro" id="IPR015813">
    <property type="entry name" value="Pyrv/PenolPyrv_kinase-like_dom"/>
</dbReference>
<dbReference type="EMBL" id="LNCD01000033">
    <property type="protein sequence ID" value="KWV56862.1"/>
    <property type="molecule type" value="Genomic_DNA"/>
</dbReference>
<keyword evidence="7 10" id="KW-0460">Magnesium</keyword>
<comment type="cofactor">
    <cofactor evidence="7 10">
        <name>Mg(2+)</name>
        <dbReference type="ChEBI" id="CHEBI:18420"/>
    </cofactor>
    <text evidence="7 10">Binds 1 Mg(2+) ion per subunit.</text>
</comment>
<evidence type="ECO:0000256" key="5">
    <source>
        <dbReference type="ARBA" id="ARBA00022679"/>
    </source>
</evidence>
<feature type="binding site" evidence="7 10">
    <location>
        <position position="49"/>
    </location>
    <ligand>
        <name>Mg(2+)</name>
        <dbReference type="ChEBI" id="CHEBI:18420"/>
    </ligand>
</feature>
<evidence type="ECO:0000256" key="1">
    <source>
        <dbReference type="ARBA" id="ARBA00005033"/>
    </source>
</evidence>
<dbReference type="Pfam" id="PF02548">
    <property type="entry name" value="Pantoate_transf"/>
    <property type="match status" value="1"/>
</dbReference>
<keyword evidence="7" id="KW-0963">Cytoplasm</keyword>
<evidence type="ECO:0000256" key="10">
    <source>
        <dbReference type="PIRSR" id="PIRSR000388-3"/>
    </source>
</evidence>
<dbReference type="UniPathway" id="UPA00028">
    <property type="reaction ID" value="UER00003"/>
</dbReference>
<dbReference type="AlphaFoldDB" id="A0A109JXE0"/>
<dbReference type="Proteomes" id="UP000068164">
    <property type="component" value="Unassembled WGS sequence"/>
</dbReference>
<dbReference type="GO" id="GO:0000287">
    <property type="term" value="F:magnesium ion binding"/>
    <property type="evidence" value="ECO:0007669"/>
    <property type="project" value="TreeGrafter"/>
</dbReference>
<evidence type="ECO:0000256" key="3">
    <source>
        <dbReference type="ARBA" id="ARBA00011424"/>
    </source>
</evidence>
<evidence type="ECO:0000313" key="12">
    <source>
        <dbReference type="Proteomes" id="UP000068164"/>
    </source>
</evidence>
<reference evidence="11 12" key="1">
    <citation type="submission" date="2015-11" db="EMBL/GenBank/DDBJ databases">
        <title>Draft Genome Sequence of the Strain BR 10423 (Rhizobium sp.) isolated from nodules of Mimosa pudica.</title>
        <authorList>
            <person name="Barauna A.C."/>
            <person name="Zilli J.E."/>
            <person name="Simoes-Araujo J.L."/>
            <person name="Reis V.M."/>
            <person name="James E.K."/>
            <person name="Reis F.B.Jr."/>
            <person name="Rouws L.F."/>
            <person name="Passos S.R."/>
            <person name="Gois S.R."/>
        </authorList>
    </citation>
    <scope>NUCLEOTIDE SEQUENCE [LARGE SCALE GENOMIC DNA]</scope>
    <source>
        <strain evidence="11 12">BR10423</strain>
    </source>
</reference>
<sequence>MSTHSKQKRLTTASIRAMKGKDRVVCLTAYTTPIARLLDPHCDLLLVGDSLGMVLYGMETTVGVTLDMMAAHGRAVMRGVSRACVIVDLPFGSYQESKEQAFRSAVRLMQETGCDGIKLEGGEEMAQTIAFLTARGVPVFGHVGLMPQLVNTAGGFRSLGHSDEEAAKIRRDALAVAEAGAFAVVVEGTVEPVARDITASIPVPTIGIGASPACDGQVLVSDDMLGLFNDFKPRFVKRYADLSPLVSQAVEAYAEEVRTGQFPTKEHTFQRKS</sequence>
<dbReference type="NCBIfam" id="TIGR00222">
    <property type="entry name" value="panB"/>
    <property type="match status" value="1"/>
</dbReference>
<feature type="binding site" evidence="7 10">
    <location>
        <position position="120"/>
    </location>
    <ligand>
        <name>Mg(2+)</name>
        <dbReference type="ChEBI" id="CHEBI:18420"/>
    </ligand>
</feature>
<evidence type="ECO:0000256" key="7">
    <source>
        <dbReference type="HAMAP-Rule" id="MF_00156"/>
    </source>
</evidence>
<dbReference type="PIRSF" id="PIRSF000388">
    <property type="entry name" value="Pantoate_hydroxy_MeTrfase"/>
    <property type="match status" value="1"/>
</dbReference>
<dbReference type="GO" id="GO:0005737">
    <property type="term" value="C:cytoplasm"/>
    <property type="evidence" value="ECO:0007669"/>
    <property type="project" value="UniProtKB-SubCell"/>
</dbReference>
<proteinExistence type="inferred from homology"/>
<evidence type="ECO:0000256" key="9">
    <source>
        <dbReference type="PIRSR" id="PIRSR000388-2"/>
    </source>
</evidence>
<organism evidence="11 12">
    <name type="scientific">Rhizobium altiplani</name>
    <dbReference type="NCBI Taxonomy" id="1864509"/>
    <lineage>
        <taxon>Bacteria</taxon>
        <taxon>Pseudomonadati</taxon>
        <taxon>Pseudomonadota</taxon>
        <taxon>Alphaproteobacteria</taxon>
        <taxon>Hyphomicrobiales</taxon>
        <taxon>Rhizobiaceae</taxon>
        <taxon>Rhizobium/Agrobacterium group</taxon>
        <taxon>Rhizobium</taxon>
    </lineage>
</organism>